<evidence type="ECO:0000313" key="1">
    <source>
        <dbReference type="EMBL" id="JAE12326.1"/>
    </source>
</evidence>
<protein>
    <submittedName>
        <fullName evidence="1">Uncharacterized protein</fullName>
    </submittedName>
</protein>
<name>A0A0A9FPU3_ARUDO</name>
<sequence>MPQNLHRRGSRSAWLNSVQIDDMRGNIYLFK</sequence>
<accession>A0A0A9FPU3</accession>
<proteinExistence type="predicted"/>
<reference evidence="1" key="2">
    <citation type="journal article" date="2015" name="Data Brief">
        <title>Shoot transcriptome of the giant reed, Arundo donax.</title>
        <authorList>
            <person name="Barrero R.A."/>
            <person name="Guerrero F.D."/>
            <person name="Moolhuijzen P."/>
            <person name="Goolsby J.A."/>
            <person name="Tidwell J."/>
            <person name="Bellgard S.E."/>
            <person name="Bellgard M.I."/>
        </authorList>
    </citation>
    <scope>NUCLEOTIDE SEQUENCE</scope>
    <source>
        <tissue evidence="1">Shoot tissue taken approximately 20 cm above the soil surface</tissue>
    </source>
</reference>
<dbReference type="EMBL" id="GBRH01185570">
    <property type="protein sequence ID" value="JAE12326.1"/>
    <property type="molecule type" value="Transcribed_RNA"/>
</dbReference>
<reference evidence="1" key="1">
    <citation type="submission" date="2014-09" db="EMBL/GenBank/DDBJ databases">
        <authorList>
            <person name="Magalhaes I.L.F."/>
            <person name="Oliveira U."/>
            <person name="Santos F.R."/>
            <person name="Vidigal T.H.D.A."/>
            <person name="Brescovit A.D."/>
            <person name="Santos A.J."/>
        </authorList>
    </citation>
    <scope>NUCLEOTIDE SEQUENCE</scope>
    <source>
        <tissue evidence="1">Shoot tissue taken approximately 20 cm above the soil surface</tissue>
    </source>
</reference>
<organism evidence="1">
    <name type="scientific">Arundo donax</name>
    <name type="common">Giant reed</name>
    <name type="synonym">Donax arundinaceus</name>
    <dbReference type="NCBI Taxonomy" id="35708"/>
    <lineage>
        <taxon>Eukaryota</taxon>
        <taxon>Viridiplantae</taxon>
        <taxon>Streptophyta</taxon>
        <taxon>Embryophyta</taxon>
        <taxon>Tracheophyta</taxon>
        <taxon>Spermatophyta</taxon>
        <taxon>Magnoliopsida</taxon>
        <taxon>Liliopsida</taxon>
        <taxon>Poales</taxon>
        <taxon>Poaceae</taxon>
        <taxon>PACMAD clade</taxon>
        <taxon>Arundinoideae</taxon>
        <taxon>Arundineae</taxon>
        <taxon>Arundo</taxon>
    </lineage>
</organism>
<dbReference type="AlphaFoldDB" id="A0A0A9FPU3"/>